<sequence>MKNSSSDFMMCIADIFIHHSKQSKRESRRGDKMFGSMIRYFSTKPKPNMKPIELKTSPDQTQTITRVIFDILKEHGPLTIGYTWERVKNVARRLEAVHSMGRELALKARCIHSKYECMKPWRQSINVQGVLGNAIYLKRLNVPEEALFLKSLVV</sequence>
<keyword evidence="2" id="KW-1185">Reference proteome</keyword>
<dbReference type="AlphaFoldDB" id="A0A9D3WBS1"/>
<dbReference type="PANTHER" id="PTHR35110:SF3">
    <property type="entry name" value="OS08G0360000 PROTEIN"/>
    <property type="match status" value="1"/>
</dbReference>
<name>A0A9D3WBS1_9ROSI</name>
<evidence type="ECO:0000313" key="2">
    <source>
        <dbReference type="Proteomes" id="UP000828251"/>
    </source>
</evidence>
<protein>
    <submittedName>
        <fullName evidence="1">Uncharacterized protein</fullName>
    </submittedName>
</protein>
<dbReference type="PANTHER" id="PTHR35110">
    <property type="entry name" value="EXPRESSED PROTEIN"/>
    <property type="match status" value="1"/>
</dbReference>
<evidence type="ECO:0000313" key="1">
    <source>
        <dbReference type="EMBL" id="KAH1120263.1"/>
    </source>
</evidence>
<organism evidence="1 2">
    <name type="scientific">Gossypium stocksii</name>
    <dbReference type="NCBI Taxonomy" id="47602"/>
    <lineage>
        <taxon>Eukaryota</taxon>
        <taxon>Viridiplantae</taxon>
        <taxon>Streptophyta</taxon>
        <taxon>Embryophyta</taxon>
        <taxon>Tracheophyta</taxon>
        <taxon>Spermatophyta</taxon>
        <taxon>Magnoliopsida</taxon>
        <taxon>eudicotyledons</taxon>
        <taxon>Gunneridae</taxon>
        <taxon>Pentapetalae</taxon>
        <taxon>rosids</taxon>
        <taxon>malvids</taxon>
        <taxon>Malvales</taxon>
        <taxon>Malvaceae</taxon>
        <taxon>Malvoideae</taxon>
        <taxon>Gossypium</taxon>
    </lineage>
</organism>
<accession>A0A9D3WBS1</accession>
<dbReference type="Proteomes" id="UP000828251">
    <property type="component" value="Unassembled WGS sequence"/>
</dbReference>
<comment type="caution">
    <text evidence="1">The sequence shown here is derived from an EMBL/GenBank/DDBJ whole genome shotgun (WGS) entry which is preliminary data.</text>
</comment>
<gene>
    <name evidence="1" type="ORF">J1N35_003423</name>
</gene>
<dbReference type="EMBL" id="JAIQCV010000002">
    <property type="protein sequence ID" value="KAH1120263.1"/>
    <property type="molecule type" value="Genomic_DNA"/>
</dbReference>
<dbReference type="OrthoDB" id="1938190at2759"/>
<proteinExistence type="predicted"/>
<reference evidence="1 2" key="1">
    <citation type="journal article" date="2021" name="Plant Biotechnol. J.">
        <title>Multi-omics assisted identification of the key and species-specific regulatory components of drought-tolerant mechanisms in Gossypium stocksii.</title>
        <authorList>
            <person name="Yu D."/>
            <person name="Ke L."/>
            <person name="Zhang D."/>
            <person name="Wu Y."/>
            <person name="Sun Y."/>
            <person name="Mei J."/>
            <person name="Sun J."/>
            <person name="Sun Y."/>
        </authorList>
    </citation>
    <scope>NUCLEOTIDE SEQUENCE [LARGE SCALE GENOMIC DNA]</scope>
    <source>
        <strain evidence="2">cv. E1</strain>
        <tissue evidence="1">Leaf</tissue>
    </source>
</reference>